<protein>
    <submittedName>
        <fullName evidence="1">Uncharacterized protein</fullName>
    </submittedName>
</protein>
<dbReference type="Proteomes" id="UP000219374">
    <property type="component" value="Unassembled WGS sequence"/>
</dbReference>
<accession>A0A286D3A5</accession>
<evidence type="ECO:0000313" key="2">
    <source>
        <dbReference type="Proteomes" id="UP000219374"/>
    </source>
</evidence>
<gene>
    <name evidence="1" type="ORF">SAMN06296416_102253</name>
</gene>
<name>A0A286D3A5_9GAMM</name>
<proteinExistence type="predicted"/>
<sequence>MPVPVCRDEALPVTRRDLRRSYNSNGAAAP</sequence>
<reference evidence="1 2" key="1">
    <citation type="submission" date="2017-09" db="EMBL/GenBank/DDBJ databases">
        <authorList>
            <person name="Ehlers B."/>
            <person name="Leendertz F.H."/>
        </authorList>
    </citation>
    <scope>NUCLEOTIDE SEQUENCE [LARGE SCALE GENOMIC DNA]</scope>
    <source>
        <strain evidence="1 2">CGMCC 1.10978</strain>
    </source>
</reference>
<dbReference type="EMBL" id="OCND01000002">
    <property type="protein sequence ID" value="SOD53131.1"/>
    <property type="molecule type" value="Genomic_DNA"/>
</dbReference>
<evidence type="ECO:0000313" key="1">
    <source>
        <dbReference type="EMBL" id="SOD53131.1"/>
    </source>
</evidence>
<organism evidence="1 2">
    <name type="scientific">Pseudoxanthomonas wuyuanensis</name>
    <dbReference type="NCBI Taxonomy" id="1073196"/>
    <lineage>
        <taxon>Bacteria</taxon>
        <taxon>Pseudomonadati</taxon>
        <taxon>Pseudomonadota</taxon>
        <taxon>Gammaproteobacteria</taxon>
        <taxon>Lysobacterales</taxon>
        <taxon>Lysobacteraceae</taxon>
        <taxon>Pseudoxanthomonas</taxon>
    </lineage>
</organism>
<dbReference type="AlphaFoldDB" id="A0A286D3A5"/>
<keyword evidence="2" id="KW-1185">Reference proteome</keyword>